<protein>
    <submittedName>
        <fullName evidence="3">Uncharacterized protein</fullName>
    </submittedName>
</protein>
<evidence type="ECO:0000313" key="4">
    <source>
        <dbReference type="Proteomes" id="UP000092565"/>
    </source>
</evidence>
<evidence type="ECO:0000256" key="2">
    <source>
        <dbReference type="SAM" id="MobiDB-lite"/>
    </source>
</evidence>
<dbReference type="InterPro" id="IPR019734">
    <property type="entry name" value="TPR_rpt"/>
</dbReference>
<dbReference type="EMBL" id="CP015124">
    <property type="protein sequence ID" value="ANP37944.1"/>
    <property type="molecule type" value="Genomic_DNA"/>
</dbReference>
<keyword evidence="4" id="KW-1185">Reference proteome</keyword>
<dbReference type="Proteomes" id="UP000092565">
    <property type="component" value="Chromosome"/>
</dbReference>
<reference evidence="3 4" key="1">
    <citation type="submission" date="2016-04" db="EMBL/GenBank/DDBJ databases">
        <authorList>
            <person name="Evans L.H."/>
            <person name="Alamgir A."/>
            <person name="Owens N."/>
            <person name="Weber N.D."/>
            <person name="Virtaneva K."/>
            <person name="Barbian K."/>
            <person name="Babar A."/>
            <person name="Rosenke K."/>
        </authorList>
    </citation>
    <scope>NUCLEOTIDE SEQUENCE [LARGE SCALE GENOMIC DNA]</scope>
    <source>
        <strain evidence="3 4">JL2886</strain>
    </source>
</reference>
<dbReference type="PROSITE" id="PS51257">
    <property type="entry name" value="PROKAR_LIPOPROTEIN"/>
    <property type="match status" value="1"/>
</dbReference>
<dbReference type="Pfam" id="PF13432">
    <property type="entry name" value="TPR_16"/>
    <property type="match status" value="1"/>
</dbReference>
<dbReference type="PATRIC" id="fig|60890.4.peg.2982"/>
<sequence>MPHRPYVSETAIRAAALMAVFAVGACDTQIMHQDPASPWAPGVDTRKQAEDGLVVGHRLMDAGEYELALDAFTRAGLEHGLTAEVLSSMGSANLGLGRLGQAETLLRRATKAAPDWPEALNNLGVVLMERGKTPEATQILRRAYALDNGESDAIRDNLRRALENLENSAHSDPQNESRNDYTLMRQGGGSYRIGKVP</sequence>
<dbReference type="PROSITE" id="PS50005">
    <property type="entry name" value="TPR"/>
    <property type="match status" value="1"/>
</dbReference>
<dbReference type="InterPro" id="IPR011990">
    <property type="entry name" value="TPR-like_helical_dom_sf"/>
</dbReference>
<dbReference type="AlphaFoldDB" id="A0A1B0ZV29"/>
<proteinExistence type="predicted"/>
<organism evidence="3 4">
    <name type="scientific">Phaeobacter gallaeciensis</name>
    <dbReference type="NCBI Taxonomy" id="60890"/>
    <lineage>
        <taxon>Bacteria</taxon>
        <taxon>Pseudomonadati</taxon>
        <taxon>Pseudomonadota</taxon>
        <taxon>Alphaproteobacteria</taxon>
        <taxon>Rhodobacterales</taxon>
        <taxon>Roseobacteraceae</taxon>
        <taxon>Phaeobacter</taxon>
    </lineage>
</organism>
<gene>
    <name evidence="3" type="ORF">JL2886_03058</name>
</gene>
<dbReference type="Gene3D" id="1.25.40.10">
    <property type="entry name" value="Tetratricopeptide repeat domain"/>
    <property type="match status" value="1"/>
</dbReference>
<name>A0A1B0ZV29_9RHOB</name>
<feature type="repeat" description="TPR" evidence="1">
    <location>
        <begin position="117"/>
        <end position="150"/>
    </location>
</feature>
<evidence type="ECO:0000256" key="1">
    <source>
        <dbReference type="PROSITE-ProRule" id="PRU00339"/>
    </source>
</evidence>
<evidence type="ECO:0000313" key="3">
    <source>
        <dbReference type="EMBL" id="ANP37944.1"/>
    </source>
</evidence>
<accession>A0A1B0ZV29</accession>
<feature type="region of interest" description="Disordered" evidence="2">
    <location>
        <begin position="166"/>
        <end position="197"/>
    </location>
</feature>
<dbReference type="SMART" id="SM00028">
    <property type="entry name" value="TPR"/>
    <property type="match status" value="2"/>
</dbReference>
<dbReference type="SUPFAM" id="SSF48452">
    <property type="entry name" value="TPR-like"/>
    <property type="match status" value="1"/>
</dbReference>
<keyword evidence="1" id="KW-0802">TPR repeat</keyword>